<feature type="transmembrane region" description="Helical" evidence="7">
    <location>
        <begin position="302"/>
        <end position="321"/>
    </location>
</feature>
<keyword evidence="5 7" id="KW-0472">Membrane</keyword>
<feature type="transmembrane region" description="Helical" evidence="7">
    <location>
        <begin position="185"/>
        <end position="205"/>
    </location>
</feature>
<dbReference type="InterPro" id="IPR051258">
    <property type="entry name" value="Diverse_Substrate_Transporter"/>
</dbReference>
<dbReference type="InterPro" id="IPR037185">
    <property type="entry name" value="EmrE-like"/>
</dbReference>
<keyword evidence="4 7" id="KW-1133">Transmembrane helix</keyword>
<evidence type="ECO:0000256" key="4">
    <source>
        <dbReference type="ARBA" id="ARBA00022989"/>
    </source>
</evidence>
<feature type="transmembrane region" description="Helical" evidence="7">
    <location>
        <begin position="239"/>
        <end position="258"/>
    </location>
</feature>
<name>A0ABX5XY93_9BACT</name>
<accession>A0ABX5XY93</accession>
<dbReference type="PANTHER" id="PTHR42920">
    <property type="entry name" value="OS03G0707200 PROTEIN-RELATED"/>
    <property type="match status" value="1"/>
</dbReference>
<protein>
    <recommendedName>
        <fullName evidence="8">EamA domain-containing protein</fullName>
    </recommendedName>
</protein>
<feature type="transmembrane region" description="Helical" evidence="7">
    <location>
        <begin position="366"/>
        <end position="385"/>
    </location>
</feature>
<evidence type="ECO:0000256" key="3">
    <source>
        <dbReference type="ARBA" id="ARBA00022692"/>
    </source>
</evidence>
<dbReference type="Proteomes" id="UP000318081">
    <property type="component" value="Chromosome"/>
</dbReference>
<feature type="region of interest" description="Disordered" evidence="6">
    <location>
        <begin position="52"/>
        <end position="75"/>
    </location>
</feature>
<gene>
    <name evidence="9" type="ORF">TBK1r_56870</name>
</gene>
<evidence type="ECO:0000256" key="6">
    <source>
        <dbReference type="SAM" id="MobiDB-lite"/>
    </source>
</evidence>
<proteinExistence type="predicted"/>
<keyword evidence="2" id="KW-1003">Cell membrane</keyword>
<keyword evidence="10" id="KW-1185">Reference proteome</keyword>
<feature type="transmembrane region" description="Helical" evidence="7">
    <location>
        <begin position="124"/>
        <end position="143"/>
    </location>
</feature>
<feature type="compositionally biased region" description="Low complexity" evidence="6">
    <location>
        <begin position="54"/>
        <end position="63"/>
    </location>
</feature>
<feature type="transmembrane region" description="Helical" evidence="7">
    <location>
        <begin position="212"/>
        <end position="233"/>
    </location>
</feature>
<comment type="subcellular location">
    <subcellularLocation>
        <location evidence="1">Cell membrane</location>
        <topology evidence="1">Multi-pass membrane protein</topology>
    </subcellularLocation>
</comment>
<feature type="transmembrane region" description="Helical" evidence="7">
    <location>
        <begin position="397"/>
        <end position="416"/>
    </location>
</feature>
<sequence>MAVAMGVGMRVSATEVLAMVVVMAMRITVKMFVIVPQIRLGIDDDHRFRRRGRAAAGTADQQGPNHGGPNDRDASGGEAFHDSIVWHHQVVADLPRQRDFPFAAGPLGYRSLRHPQPAVLDDSYHLLFPLAASVLFACGLLFLKRATLEGANPWTVSLVANLWAATLFSGFWFLESEPVNVWLLWQPALVAVFYISGQMGTFFAITHGDVSIAAPLFGIKVLLVAILATLIGGQSLPTAIWLAATLATIGIALVQWTGSGTHSRIGYTILSAMVASTSFSIFDVLVQRFCSSPTAAWSSGRFLPIMFWFVASFSTVFLVGFQREKFAIPAVRRSLLIGGLLIGLQALCIVFTLSAFGDAPRVNVVYSMRGIWGVLLAWGAALIWGGSEANLSRKTMVFRLGGALLITISVVIAILFG</sequence>
<evidence type="ECO:0000259" key="8">
    <source>
        <dbReference type="Pfam" id="PF00892"/>
    </source>
</evidence>
<feature type="domain" description="EamA" evidence="8">
    <location>
        <begin position="127"/>
        <end position="254"/>
    </location>
</feature>
<evidence type="ECO:0000256" key="1">
    <source>
        <dbReference type="ARBA" id="ARBA00004651"/>
    </source>
</evidence>
<evidence type="ECO:0000313" key="9">
    <source>
        <dbReference type="EMBL" id="QDV86667.1"/>
    </source>
</evidence>
<feature type="transmembrane region" description="Helical" evidence="7">
    <location>
        <begin position="155"/>
        <end position="173"/>
    </location>
</feature>
<evidence type="ECO:0000256" key="7">
    <source>
        <dbReference type="SAM" id="Phobius"/>
    </source>
</evidence>
<dbReference type="InterPro" id="IPR000620">
    <property type="entry name" value="EamA_dom"/>
</dbReference>
<evidence type="ECO:0000256" key="5">
    <source>
        <dbReference type="ARBA" id="ARBA00023136"/>
    </source>
</evidence>
<dbReference type="PANTHER" id="PTHR42920:SF5">
    <property type="entry name" value="EAMA DOMAIN-CONTAINING PROTEIN"/>
    <property type="match status" value="1"/>
</dbReference>
<reference evidence="9 10" key="1">
    <citation type="submission" date="2019-02" db="EMBL/GenBank/DDBJ databases">
        <title>Deep-cultivation of Planctomycetes and their phenomic and genomic characterization uncovers novel biology.</title>
        <authorList>
            <person name="Wiegand S."/>
            <person name="Jogler M."/>
            <person name="Boedeker C."/>
            <person name="Pinto D."/>
            <person name="Vollmers J."/>
            <person name="Rivas-Marin E."/>
            <person name="Kohn T."/>
            <person name="Peeters S.H."/>
            <person name="Heuer A."/>
            <person name="Rast P."/>
            <person name="Oberbeckmann S."/>
            <person name="Bunk B."/>
            <person name="Jeske O."/>
            <person name="Meyerdierks A."/>
            <person name="Storesund J.E."/>
            <person name="Kallscheuer N."/>
            <person name="Luecker S."/>
            <person name="Lage O.M."/>
            <person name="Pohl T."/>
            <person name="Merkel B.J."/>
            <person name="Hornburger P."/>
            <person name="Mueller R.-W."/>
            <person name="Bruemmer F."/>
            <person name="Labrenz M."/>
            <person name="Spormann A.M."/>
            <person name="Op den Camp H."/>
            <person name="Overmann J."/>
            <person name="Amann R."/>
            <person name="Jetten M.S.M."/>
            <person name="Mascher T."/>
            <person name="Medema M.H."/>
            <person name="Devos D.P."/>
            <person name="Kaster A.-K."/>
            <person name="Ovreas L."/>
            <person name="Rohde M."/>
            <person name="Galperin M.Y."/>
            <person name="Jogler C."/>
        </authorList>
    </citation>
    <scope>NUCLEOTIDE SEQUENCE [LARGE SCALE GENOMIC DNA]</scope>
    <source>
        <strain evidence="9 10">TBK1r</strain>
    </source>
</reference>
<feature type="transmembrane region" description="Helical" evidence="7">
    <location>
        <begin position="265"/>
        <end position="282"/>
    </location>
</feature>
<feature type="transmembrane region" description="Helical" evidence="7">
    <location>
        <begin position="12"/>
        <end position="35"/>
    </location>
</feature>
<dbReference type="EMBL" id="CP036432">
    <property type="protein sequence ID" value="QDV86667.1"/>
    <property type="molecule type" value="Genomic_DNA"/>
</dbReference>
<feature type="transmembrane region" description="Helical" evidence="7">
    <location>
        <begin position="333"/>
        <end position="354"/>
    </location>
</feature>
<evidence type="ECO:0000256" key="2">
    <source>
        <dbReference type="ARBA" id="ARBA00022475"/>
    </source>
</evidence>
<evidence type="ECO:0000313" key="10">
    <source>
        <dbReference type="Proteomes" id="UP000318081"/>
    </source>
</evidence>
<dbReference type="SUPFAM" id="SSF103481">
    <property type="entry name" value="Multidrug resistance efflux transporter EmrE"/>
    <property type="match status" value="1"/>
</dbReference>
<keyword evidence="3 7" id="KW-0812">Transmembrane</keyword>
<organism evidence="9 10">
    <name type="scientific">Stieleria magnilauensis</name>
    <dbReference type="NCBI Taxonomy" id="2527963"/>
    <lineage>
        <taxon>Bacteria</taxon>
        <taxon>Pseudomonadati</taxon>
        <taxon>Planctomycetota</taxon>
        <taxon>Planctomycetia</taxon>
        <taxon>Pirellulales</taxon>
        <taxon>Pirellulaceae</taxon>
        <taxon>Stieleria</taxon>
    </lineage>
</organism>
<dbReference type="Pfam" id="PF00892">
    <property type="entry name" value="EamA"/>
    <property type="match status" value="1"/>
</dbReference>